<dbReference type="Proteomes" id="UP000293089">
    <property type="component" value="Unassembled WGS sequence"/>
</dbReference>
<name>A0ABY1WCH1_9GAMM</name>
<comment type="caution">
    <text evidence="2">The sequence shown here is derived from an EMBL/GenBank/DDBJ whole genome shotgun (WGS) entry which is preliminary data.</text>
</comment>
<protein>
    <submittedName>
        <fullName evidence="2">Uncharacterized protein</fullName>
    </submittedName>
</protein>
<feature type="compositionally biased region" description="Basic residues" evidence="1">
    <location>
        <begin position="49"/>
        <end position="64"/>
    </location>
</feature>
<keyword evidence="3" id="KW-1185">Reference proteome</keyword>
<accession>A0ABY1WCH1</accession>
<organism evidence="2 3">
    <name type="scientific">Pseudoxanthomonas winnipegensis</name>
    <dbReference type="NCBI Taxonomy" id="2480810"/>
    <lineage>
        <taxon>Bacteria</taxon>
        <taxon>Pseudomonadati</taxon>
        <taxon>Pseudomonadota</taxon>
        <taxon>Gammaproteobacteria</taxon>
        <taxon>Lysobacterales</taxon>
        <taxon>Lysobacteraceae</taxon>
        <taxon>Pseudoxanthomonas</taxon>
    </lineage>
</organism>
<dbReference type="EMBL" id="SHME01000004">
    <property type="protein sequence ID" value="TAA18684.1"/>
    <property type="molecule type" value="Genomic_DNA"/>
</dbReference>
<dbReference type="RefSeq" id="WP_130529712.1">
    <property type="nucleotide sequence ID" value="NZ_SHMD01000002.1"/>
</dbReference>
<feature type="region of interest" description="Disordered" evidence="1">
    <location>
        <begin position="37"/>
        <end position="64"/>
    </location>
</feature>
<proteinExistence type="predicted"/>
<reference evidence="2 3" key="1">
    <citation type="submission" date="2019-02" db="EMBL/GenBank/DDBJ databases">
        <title>WGS of Pseudoxanthomonas species novum from clinical isolates.</title>
        <authorList>
            <person name="Bernier A.-M."/>
            <person name="Bernard K."/>
            <person name="Vachon A."/>
        </authorList>
    </citation>
    <scope>NUCLEOTIDE SEQUENCE [LARGE SCALE GENOMIC DNA]</scope>
    <source>
        <strain evidence="3">NML 170316</strain>
    </source>
</reference>
<evidence type="ECO:0000313" key="2">
    <source>
        <dbReference type="EMBL" id="TAA18684.1"/>
    </source>
</evidence>
<evidence type="ECO:0000256" key="1">
    <source>
        <dbReference type="SAM" id="MobiDB-lite"/>
    </source>
</evidence>
<gene>
    <name evidence="2" type="ORF">EA658_16490</name>
</gene>
<sequence length="64" mass="6543">MKAHRSLASLIATMVGVGGPMPVAAPEAGVARKFANGGARSGAAEAKRAAKRRRNVAKRNRSAS</sequence>
<evidence type="ECO:0000313" key="3">
    <source>
        <dbReference type="Proteomes" id="UP000293089"/>
    </source>
</evidence>